<dbReference type="AlphaFoldDB" id="A0A366H2L5"/>
<feature type="signal peptide" evidence="2">
    <location>
        <begin position="1"/>
        <end position="23"/>
    </location>
</feature>
<dbReference type="InterPro" id="IPR011045">
    <property type="entry name" value="N2O_reductase_N"/>
</dbReference>
<evidence type="ECO:0000256" key="2">
    <source>
        <dbReference type="SAM" id="SignalP"/>
    </source>
</evidence>
<gene>
    <name evidence="4" type="ORF">DFR37_11574</name>
</gene>
<dbReference type="PANTHER" id="PTHR47197:SF3">
    <property type="entry name" value="DIHYDRO-HEME D1 DEHYDROGENASE"/>
    <property type="match status" value="1"/>
</dbReference>
<sequence length="440" mass="47190">MLKYRHAAAAALFAVSGSGALWAVAQTHPATEPEPPVPAAQVPATQAPAWTEVAGMPPVVDRNNLYSETASGHMSPATAGALERVYVPNHTDNTVSVIDPATLKVVDTFKVGLNPQHVVPSWDLSTLWVANNAEGQRTGSLTPIDPKTGKPGKSIPVDDPYNLYWSPDGKSAIVVAEDYKRLDFRDPSTMALQYSIATPDCKGVNHADFSIDGKFALFTCEFNGSIIKIDLVNRKVIGNLKLSKYYKRPEVLALIASPGKKPRLVPDPVDPAAEICTTPGMPQDVRASPDGKVFFVADMMADGVHIVDGETFKQIGFIETGIGAHGLYPSRDGKSLYAANRGTNKIRGKPGGKGSVSVIDFATRTVTKNWPIAGGGSPDMGNVSADGKYLWLSGRYDNVVYRFDTDTGAVEQVKVGRQPHGLTVWPQPGRYSLGHTGNLR</sequence>
<evidence type="ECO:0000313" key="4">
    <source>
        <dbReference type="EMBL" id="RBP35800.1"/>
    </source>
</evidence>
<dbReference type="InterPro" id="IPR051200">
    <property type="entry name" value="Host-pathogen_enzymatic-act"/>
</dbReference>
<comment type="caution">
    <text evidence="4">The sequence shown here is derived from an EMBL/GenBank/DDBJ whole genome shotgun (WGS) entry which is preliminary data.</text>
</comment>
<evidence type="ECO:0000259" key="3">
    <source>
        <dbReference type="Pfam" id="PF21783"/>
    </source>
</evidence>
<dbReference type="Gene3D" id="2.130.10.10">
    <property type="entry name" value="YVTN repeat-like/Quinoprotein amine dehydrogenase"/>
    <property type="match status" value="3"/>
</dbReference>
<dbReference type="OrthoDB" id="8674919at2"/>
<proteinExistence type="predicted"/>
<protein>
    <submittedName>
        <fullName evidence="4">YVTN family beta-propeller protein</fullName>
    </submittedName>
</protein>
<dbReference type="InterPro" id="IPR048433">
    <property type="entry name" value="YNCE-like_beta-prop"/>
</dbReference>
<dbReference type="InterPro" id="IPR015943">
    <property type="entry name" value="WD40/YVTN_repeat-like_dom_sf"/>
</dbReference>
<dbReference type="PANTHER" id="PTHR47197">
    <property type="entry name" value="PROTEIN NIRF"/>
    <property type="match status" value="1"/>
</dbReference>
<dbReference type="NCBIfam" id="TIGR02276">
    <property type="entry name" value="beta_rpt_yvtn"/>
    <property type="match status" value="1"/>
</dbReference>
<keyword evidence="1 2" id="KW-0732">Signal</keyword>
<feature type="domain" description="YNCE-like beta-propeller" evidence="3">
    <location>
        <begin position="42"/>
        <end position="183"/>
    </location>
</feature>
<reference evidence="4 5" key="1">
    <citation type="submission" date="2018-06" db="EMBL/GenBank/DDBJ databases">
        <title>Genomic Encyclopedia of Type Strains, Phase IV (KMG-IV): sequencing the most valuable type-strain genomes for metagenomic binning, comparative biology and taxonomic classification.</title>
        <authorList>
            <person name="Goeker M."/>
        </authorList>
    </citation>
    <scope>NUCLEOTIDE SEQUENCE [LARGE SCALE GENOMIC DNA]</scope>
    <source>
        <strain evidence="4 5">DSM 25520</strain>
    </source>
</reference>
<dbReference type="EMBL" id="QNRQ01000015">
    <property type="protein sequence ID" value="RBP35800.1"/>
    <property type="molecule type" value="Genomic_DNA"/>
</dbReference>
<organism evidence="4 5">
    <name type="scientific">Eoetvoesiella caeni</name>
    <dbReference type="NCBI Taxonomy" id="645616"/>
    <lineage>
        <taxon>Bacteria</taxon>
        <taxon>Pseudomonadati</taxon>
        <taxon>Pseudomonadota</taxon>
        <taxon>Betaproteobacteria</taxon>
        <taxon>Burkholderiales</taxon>
        <taxon>Alcaligenaceae</taxon>
        <taxon>Eoetvoesiella</taxon>
    </lineage>
</organism>
<keyword evidence="5" id="KW-1185">Reference proteome</keyword>
<accession>A0A366H2L5</accession>
<feature type="domain" description="YNCE-like beta-propeller" evidence="3">
    <location>
        <begin position="278"/>
        <end position="422"/>
    </location>
</feature>
<dbReference type="Proteomes" id="UP000253628">
    <property type="component" value="Unassembled WGS sequence"/>
</dbReference>
<name>A0A366H2L5_9BURK</name>
<evidence type="ECO:0000256" key="1">
    <source>
        <dbReference type="ARBA" id="ARBA00022729"/>
    </source>
</evidence>
<dbReference type="Pfam" id="PF21783">
    <property type="entry name" value="YNCE"/>
    <property type="match status" value="2"/>
</dbReference>
<feature type="chain" id="PRO_5016712498" evidence="2">
    <location>
        <begin position="24"/>
        <end position="440"/>
    </location>
</feature>
<dbReference type="InterPro" id="IPR011964">
    <property type="entry name" value="YVTN_b-propeller_repeat"/>
</dbReference>
<evidence type="ECO:0000313" key="5">
    <source>
        <dbReference type="Proteomes" id="UP000253628"/>
    </source>
</evidence>
<dbReference type="SUPFAM" id="SSF50974">
    <property type="entry name" value="Nitrous oxide reductase, N-terminal domain"/>
    <property type="match status" value="1"/>
</dbReference>